<dbReference type="PANTHER" id="PTHR43788:SF8">
    <property type="entry name" value="DNA-BINDING PROTEIN SMUBP-2"/>
    <property type="match status" value="1"/>
</dbReference>
<dbReference type="GO" id="GO:0004672">
    <property type="term" value="F:protein kinase activity"/>
    <property type="evidence" value="ECO:0007669"/>
    <property type="project" value="InterPro"/>
</dbReference>
<dbReference type="STRING" id="343013.SAMN04489707_100375"/>
<dbReference type="Pfam" id="PF13087">
    <property type="entry name" value="AAA_12"/>
    <property type="match status" value="1"/>
</dbReference>
<keyword evidence="9" id="KW-1185">Reference proteome</keyword>
<dbReference type="GO" id="GO:0043139">
    <property type="term" value="F:5'-3' DNA helicase activity"/>
    <property type="evidence" value="ECO:0007669"/>
    <property type="project" value="TreeGrafter"/>
</dbReference>
<organism evidence="8 9">
    <name type="scientific">Paenacidovorax caeni</name>
    <dbReference type="NCBI Taxonomy" id="343013"/>
    <lineage>
        <taxon>Bacteria</taxon>
        <taxon>Pseudomonadati</taxon>
        <taxon>Pseudomonadota</taxon>
        <taxon>Betaproteobacteria</taxon>
        <taxon>Burkholderiales</taxon>
        <taxon>Comamonadaceae</taxon>
        <taxon>Paenacidovorax</taxon>
    </lineage>
</organism>
<evidence type="ECO:0000256" key="5">
    <source>
        <dbReference type="ARBA" id="ARBA00022806"/>
    </source>
</evidence>
<dbReference type="PANTHER" id="PTHR43788">
    <property type="entry name" value="DNA2/NAM7 HELICASE FAMILY MEMBER"/>
    <property type="match status" value="1"/>
</dbReference>
<keyword evidence="8" id="KW-0418">Kinase</keyword>
<dbReference type="EMBL" id="FPBX01000003">
    <property type="protein sequence ID" value="SFU40228.1"/>
    <property type="molecule type" value="Genomic_DNA"/>
</dbReference>
<comment type="similarity">
    <text evidence="1">Belongs to the DNA2/NAM7 helicase family.</text>
</comment>
<dbReference type="InterPro" id="IPR050534">
    <property type="entry name" value="Coronavir_polyprotein_1ab"/>
</dbReference>
<keyword evidence="6" id="KW-0067">ATP-binding</keyword>
<dbReference type="GO" id="GO:0005524">
    <property type="term" value="F:ATP binding"/>
    <property type="evidence" value="ECO:0007669"/>
    <property type="project" value="UniProtKB-KW"/>
</dbReference>
<feature type="domain" description="Protein kinase" evidence="7">
    <location>
        <begin position="1"/>
        <end position="288"/>
    </location>
</feature>
<name>A0A1I7FVL7_9BURK</name>
<dbReference type="Pfam" id="PF07714">
    <property type="entry name" value="PK_Tyr_Ser-Thr"/>
    <property type="match status" value="1"/>
</dbReference>
<keyword evidence="4" id="KW-0378">Hydrolase</keyword>
<dbReference type="Pfam" id="PF13086">
    <property type="entry name" value="AAA_11"/>
    <property type="match status" value="1"/>
</dbReference>
<evidence type="ECO:0000256" key="4">
    <source>
        <dbReference type="ARBA" id="ARBA00022801"/>
    </source>
</evidence>
<dbReference type="OrthoDB" id="9757917at2"/>
<reference evidence="8 9" key="1">
    <citation type="submission" date="2016-10" db="EMBL/GenBank/DDBJ databases">
        <authorList>
            <person name="de Groot N.N."/>
        </authorList>
    </citation>
    <scope>NUCLEOTIDE SEQUENCE [LARGE SCALE GENOMIC DNA]</scope>
    <source>
        <strain evidence="8 9">R-24608</strain>
    </source>
</reference>
<dbReference type="InterPro" id="IPR000719">
    <property type="entry name" value="Prot_kinase_dom"/>
</dbReference>
<keyword evidence="3" id="KW-0547">Nucleotide-binding</keyword>
<dbReference type="SUPFAM" id="SSF52540">
    <property type="entry name" value="P-loop containing nucleoside triphosphate hydrolases"/>
    <property type="match status" value="1"/>
</dbReference>
<dbReference type="InterPro" id="IPR011009">
    <property type="entry name" value="Kinase-like_dom_sf"/>
</dbReference>
<sequence>MNENDTVLNGRYTLTERVVAMPSIQSSELWEATDSDGNTYTLKITPYTGTKPPPEIRRLWDNDLRVMYRLSSSAGADRQLVVMKDAGIDADTRVMILVYEGWQHITFAQILKNREATDWLSFKSLKERHSRRELWRALLQLAKGLKSLHDQNLIHRNVTPEAIWGHQGGGSESLRLSGFDWSARIGHVANIHDRSSWATPPELQQVGYSFASDWYGFGTTVARCFHKVEHLSNKNPAFAEGLISAISRENPCSLELLEKDFIKAIAAPNRLDRLQRATEILGCIEKIIESLDFGHLGKGGGRRVLLHLDPKNPETTDSARRAGFVANPDAPFDEFKPTESEHIVRLKEFIVRQLRNSKLSWSRGGAWFELKGGSLFIRGNKWMDRSSREQSWKAAKANLSNTSRLPEPVPASGFDDVRIEVEFMLHEVNKKIGPGSGFIPWDSFAPKQENTQGLGPDSENLQQFLHVSNQFEVLLRDAELFKYKIVHSAEKQGNTEITIAPVDENRPSRQFFKANKRMVDFIQQVMESGQRDCDKVLLTDSDSLFLKRAGVSVTSAPFDVDREQWAVKDIDQENETLTLFRQNAQGIALPPQEGHLRTLGHYGQIRLIERRKQSIDRLSSHAFLLRTLATPGFTSIDASESEFPWPQIEEGGAVDENKLASIKDILRMRPKYALQGPPGTGKSTLVAHLLRQILEDDPMAQILVTAKDHAAVDVLLDKVMRQAYEGSSKEQLPLAIRLNRRDGNDHAKEQAQELMKTALDAISKNTLQSTTAYADVQRDWRALLQTWNSDGQSESAQVLSNALVDLVRRGASITYCTTSSGDLEELAKGAHSFDWSIVEEAGKTHGFDLALPLQAGHRWLLLGDHKQLRPFLYDEFAACFNQLRGEGGTGGVIGILDELGQKPGNARLIDIEWLKEKLDADANWAKSFPNYAQRWLASFESIFEGRRKLRGITQNQSIGASAGLLTKQYRMPPVVGDLNSTVFYKGEVSNATADAEGGPDEGHRNPFVAPVWLAGKSLVWVDIPWTQEHKEFKKTGYANRSEQQVIQHLLQQMAISDTQTTGRPNTVAILTPYNMQKIAINRDAVITPPSGCQFGSAQNREIGESKAKAYSVDSFQGDEADVIIVSLVRNKPTRAQETLSASDIEFIAQPDRLNVMLSRPKRLLIIVGCWDFLSACVADVSSATDADGNYIDPDYGPFKKTIEELNAMCKDGRALKITAQEVLQ</sequence>
<dbReference type="SMART" id="SM00220">
    <property type="entry name" value="S_TKc"/>
    <property type="match status" value="1"/>
</dbReference>
<dbReference type="GO" id="GO:0016787">
    <property type="term" value="F:hydrolase activity"/>
    <property type="evidence" value="ECO:0007669"/>
    <property type="project" value="UniProtKB-KW"/>
</dbReference>
<dbReference type="InterPro" id="IPR041679">
    <property type="entry name" value="DNA2/NAM7-like_C"/>
</dbReference>
<dbReference type="PROSITE" id="PS50011">
    <property type="entry name" value="PROTEIN_KINASE_DOM"/>
    <property type="match status" value="1"/>
</dbReference>
<accession>A0A1I7FVL7</accession>
<dbReference type="Gene3D" id="1.10.510.10">
    <property type="entry name" value="Transferase(Phosphotransferase) domain 1"/>
    <property type="match status" value="1"/>
</dbReference>
<dbReference type="SUPFAM" id="SSF56112">
    <property type="entry name" value="Protein kinase-like (PK-like)"/>
    <property type="match status" value="1"/>
</dbReference>
<dbReference type="AlphaFoldDB" id="A0A1I7FVL7"/>
<dbReference type="Proteomes" id="UP000183656">
    <property type="component" value="Unassembled WGS sequence"/>
</dbReference>
<evidence type="ECO:0000256" key="1">
    <source>
        <dbReference type="ARBA" id="ARBA00007913"/>
    </source>
</evidence>
<keyword evidence="8" id="KW-0808">Transferase</keyword>
<dbReference type="RefSeq" id="WP_074930049.1">
    <property type="nucleotide sequence ID" value="NZ_CYIG01000001.1"/>
</dbReference>
<dbReference type="InterPro" id="IPR041677">
    <property type="entry name" value="DNA2/NAM7_AAA_11"/>
</dbReference>
<dbReference type="Gene3D" id="3.40.50.300">
    <property type="entry name" value="P-loop containing nucleotide triphosphate hydrolases"/>
    <property type="match status" value="2"/>
</dbReference>
<dbReference type="InterPro" id="IPR027417">
    <property type="entry name" value="P-loop_NTPase"/>
</dbReference>
<protein>
    <submittedName>
        <fullName evidence="8">Protein kinase domain-containing protein</fullName>
    </submittedName>
</protein>
<evidence type="ECO:0000259" key="7">
    <source>
        <dbReference type="PROSITE" id="PS50011"/>
    </source>
</evidence>
<evidence type="ECO:0000313" key="8">
    <source>
        <dbReference type="EMBL" id="SFU40228.1"/>
    </source>
</evidence>
<evidence type="ECO:0000256" key="2">
    <source>
        <dbReference type="ARBA" id="ARBA00008171"/>
    </source>
</evidence>
<dbReference type="CDD" id="cd18808">
    <property type="entry name" value="SF1_C_Upf1"/>
    <property type="match status" value="1"/>
</dbReference>
<comment type="similarity">
    <text evidence="2">Belongs to the protein kinase superfamily. TKL Ser/Thr protein kinase family. ROCO subfamily.</text>
</comment>
<evidence type="ECO:0000256" key="6">
    <source>
        <dbReference type="ARBA" id="ARBA00022840"/>
    </source>
</evidence>
<dbReference type="InterPro" id="IPR047187">
    <property type="entry name" value="SF1_C_Upf1"/>
</dbReference>
<keyword evidence="5" id="KW-0347">Helicase</keyword>
<evidence type="ECO:0000313" key="9">
    <source>
        <dbReference type="Proteomes" id="UP000183656"/>
    </source>
</evidence>
<gene>
    <name evidence="8" type="ORF">SAMN04489707_100375</name>
</gene>
<proteinExistence type="inferred from homology"/>
<evidence type="ECO:0000256" key="3">
    <source>
        <dbReference type="ARBA" id="ARBA00022741"/>
    </source>
</evidence>
<dbReference type="InterPro" id="IPR001245">
    <property type="entry name" value="Ser-Thr/Tyr_kinase_cat_dom"/>
</dbReference>